<organism evidence="3 4">
    <name type="scientific">Cellulomonas uda</name>
    <dbReference type="NCBI Taxonomy" id="1714"/>
    <lineage>
        <taxon>Bacteria</taxon>
        <taxon>Bacillati</taxon>
        <taxon>Actinomycetota</taxon>
        <taxon>Actinomycetes</taxon>
        <taxon>Micrococcales</taxon>
        <taxon>Cellulomonadaceae</taxon>
        <taxon>Cellulomonas</taxon>
    </lineage>
</organism>
<gene>
    <name evidence="3" type="ORF">CUD01_15360</name>
</gene>
<sequence>MVDLGKSQVVREYVAHTGAVAVIALDDEDRVLLLSQYRHPVRHVLWEPPAGLLDVPGEDPVRAAAREFAEEADLVAGRWWRLVEFFTTPGGSSERITVFLARDLTPVPDADRFVREDEEASMVPVWVPLDEAVAGVLGDRFASPSTVVGVLAAAAARARGWETLESVTP</sequence>
<dbReference type="AlphaFoldDB" id="A0A4Y3KAY7"/>
<evidence type="ECO:0000313" key="3">
    <source>
        <dbReference type="EMBL" id="GEA81092.1"/>
    </source>
</evidence>
<dbReference type="InterPro" id="IPR000086">
    <property type="entry name" value="NUDIX_hydrolase_dom"/>
</dbReference>
<dbReference type="PANTHER" id="PTHR11839">
    <property type="entry name" value="UDP/ADP-SUGAR PYROPHOSPHATASE"/>
    <property type="match status" value="1"/>
</dbReference>
<dbReference type="SUPFAM" id="SSF55811">
    <property type="entry name" value="Nudix"/>
    <property type="match status" value="1"/>
</dbReference>
<evidence type="ECO:0000313" key="4">
    <source>
        <dbReference type="Proteomes" id="UP000315842"/>
    </source>
</evidence>
<dbReference type="Pfam" id="PF00293">
    <property type="entry name" value="NUDIX"/>
    <property type="match status" value="1"/>
</dbReference>
<accession>A0A4Y3KAY7</accession>
<keyword evidence="4" id="KW-1185">Reference proteome</keyword>
<evidence type="ECO:0000256" key="1">
    <source>
        <dbReference type="ARBA" id="ARBA00022801"/>
    </source>
</evidence>
<name>A0A4Y3KAY7_CELUD</name>
<comment type="caution">
    <text evidence="3">The sequence shown here is derived from an EMBL/GenBank/DDBJ whole genome shotgun (WGS) entry which is preliminary data.</text>
</comment>
<dbReference type="PANTHER" id="PTHR11839:SF31">
    <property type="entry name" value="ADP-RIBOSE PYROPHOSPHATASE"/>
    <property type="match status" value="1"/>
</dbReference>
<dbReference type="InterPro" id="IPR015797">
    <property type="entry name" value="NUDIX_hydrolase-like_dom_sf"/>
</dbReference>
<keyword evidence="1" id="KW-0378">Hydrolase</keyword>
<dbReference type="EMBL" id="BJLP01000021">
    <property type="protein sequence ID" value="GEA81092.1"/>
    <property type="molecule type" value="Genomic_DNA"/>
</dbReference>
<reference evidence="3 4" key="1">
    <citation type="submission" date="2019-06" db="EMBL/GenBank/DDBJ databases">
        <title>Whole genome shotgun sequence of Cellulomonas uda NBRC 3747.</title>
        <authorList>
            <person name="Hosoyama A."/>
            <person name="Uohara A."/>
            <person name="Ohji S."/>
            <person name="Ichikawa N."/>
        </authorList>
    </citation>
    <scope>NUCLEOTIDE SEQUENCE [LARGE SCALE GENOMIC DNA]</scope>
    <source>
        <strain evidence="3 4">NBRC 3747</strain>
    </source>
</reference>
<dbReference type="GO" id="GO:0019693">
    <property type="term" value="P:ribose phosphate metabolic process"/>
    <property type="evidence" value="ECO:0007669"/>
    <property type="project" value="TreeGrafter"/>
</dbReference>
<dbReference type="GO" id="GO:0005829">
    <property type="term" value="C:cytosol"/>
    <property type="evidence" value="ECO:0007669"/>
    <property type="project" value="TreeGrafter"/>
</dbReference>
<dbReference type="GO" id="GO:0006753">
    <property type="term" value="P:nucleoside phosphate metabolic process"/>
    <property type="evidence" value="ECO:0007669"/>
    <property type="project" value="TreeGrafter"/>
</dbReference>
<protein>
    <recommendedName>
        <fullName evidence="2">Nudix hydrolase domain-containing protein</fullName>
    </recommendedName>
</protein>
<evidence type="ECO:0000259" key="2">
    <source>
        <dbReference type="PROSITE" id="PS51462"/>
    </source>
</evidence>
<dbReference type="Gene3D" id="3.90.79.10">
    <property type="entry name" value="Nucleoside Triphosphate Pyrophosphohydrolase"/>
    <property type="match status" value="1"/>
</dbReference>
<dbReference type="GO" id="GO:0016787">
    <property type="term" value="F:hydrolase activity"/>
    <property type="evidence" value="ECO:0007669"/>
    <property type="project" value="UniProtKB-KW"/>
</dbReference>
<feature type="domain" description="Nudix hydrolase" evidence="2">
    <location>
        <begin position="15"/>
        <end position="154"/>
    </location>
</feature>
<dbReference type="PROSITE" id="PS51462">
    <property type="entry name" value="NUDIX"/>
    <property type="match status" value="1"/>
</dbReference>
<dbReference type="Proteomes" id="UP000315842">
    <property type="component" value="Unassembled WGS sequence"/>
</dbReference>
<proteinExistence type="predicted"/>